<accession>A0A0G4IHJ5</accession>
<organism evidence="11 13">
    <name type="scientific">Plasmodiophora brassicae</name>
    <name type="common">Clubroot disease agent</name>
    <dbReference type="NCBI Taxonomy" id="37360"/>
    <lineage>
        <taxon>Eukaryota</taxon>
        <taxon>Sar</taxon>
        <taxon>Rhizaria</taxon>
        <taxon>Endomyxa</taxon>
        <taxon>Phytomyxea</taxon>
        <taxon>Plasmodiophorida</taxon>
        <taxon>Plasmodiophoridae</taxon>
        <taxon>Plasmodiophora</taxon>
    </lineage>
</organism>
<dbReference type="FunFam" id="2.40.50.140:FF:000112">
    <property type="entry name" value="Exosome complex component RRP40"/>
    <property type="match status" value="1"/>
</dbReference>
<sequence length="248" mass="26566">MDLSGTVVIPGQVIPPVDDAKIIPGAGVVQSDERTLIATVAGTLSLLASKAKTPNGQKVMTASVETNQKRYTPAVHDQVLGVITSKHGEHYRVDIGASREAHLPVLSFQGATKRNRPNLSVGTLVYGQVCSANADMKPELTCISSHFKKEWMTGESLFGELKGGYMFSCSTQLVRDLLDERCVVLGALGASVPFEVAVGANGRVWVRADTPVHTILASNCIANSEHLSDDMTKVMVRELLALTDSRSH</sequence>
<dbReference type="Proteomes" id="UP000290189">
    <property type="component" value="Unassembled WGS sequence"/>
</dbReference>
<dbReference type="OMA" id="SYMAFPN"/>
<dbReference type="InterPro" id="IPR037319">
    <property type="entry name" value="Rrp40_S1"/>
</dbReference>
<evidence type="ECO:0000256" key="4">
    <source>
        <dbReference type="ARBA" id="ARBA00022490"/>
    </source>
</evidence>
<evidence type="ECO:0000313" key="12">
    <source>
        <dbReference type="EMBL" id="SPQ93035.1"/>
    </source>
</evidence>
<keyword evidence="7" id="KW-0694">RNA-binding</keyword>
<dbReference type="GO" id="GO:0071038">
    <property type="term" value="P:TRAMP-dependent tRNA surveillance pathway"/>
    <property type="evidence" value="ECO:0007669"/>
    <property type="project" value="TreeGrafter"/>
</dbReference>
<dbReference type="InterPro" id="IPR004088">
    <property type="entry name" value="KH_dom_type_1"/>
</dbReference>
<dbReference type="InterPro" id="IPR049469">
    <property type="entry name" value="RRP40_KH-I"/>
</dbReference>
<dbReference type="EMBL" id="CDSF01000001">
    <property type="protein sequence ID" value="CEO94701.1"/>
    <property type="molecule type" value="Genomic_DNA"/>
</dbReference>
<dbReference type="GO" id="GO:0034475">
    <property type="term" value="P:U4 snRNA 3'-end processing"/>
    <property type="evidence" value="ECO:0007669"/>
    <property type="project" value="TreeGrafter"/>
</dbReference>
<dbReference type="Gene3D" id="2.40.50.140">
    <property type="entry name" value="Nucleic acid-binding proteins"/>
    <property type="match status" value="1"/>
</dbReference>
<dbReference type="SUPFAM" id="SSF54791">
    <property type="entry name" value="Eukaryotic type KH-domain (KH-domain type I)"/>
    <property type="match status" value="1"/>
</dbReference>
<dbReference type="GO" id="GO:0071035">
    <property type="term" value="P:nuclear polyadenylation-dependent rRNA catabolic process"/>
    <property type="evidence" value="ECO:0007669"/>
    <property type="project" value="TreeGrafter"/>
</dbReference>
<dbReference type="STRING" id="37360.A0A0G4IHJ5"/>
<geneLocation type="mitochondrion" evidence="12"/>
<dbReference type="SUPFAM" id="SSF50249">
    <property type="entry name" value="Nucleic acid-binding proteins"/>
    <property type="match status" value="1"/>
</dbReference>
<dbReference type="GO" id="GO:0071034">
    <property type="term" value="P:CUT catabolic process"/>
    <property type="evidence" value="ECO:0007669"/>
    <property type="project" value="TreeGrafter"/>
</dbReference>
<dbReference type="GO" id="GO:0005730">
    <property type="term" value="C:nucleolus"/>
    <property type="evidence" value="ECO:0007669"/>
    <property type="project" value="UniProtKB-SubCell"/>
</dbReference>
<keyword evidence="12" id="KW-0496">Mitochondrion</keyword>
<evidence type="ECO:0000313" key="11">
    <source>
        <dbReference type="EMBL" id="CEO94701.1"/>
    </source>
</evidence>
<keyword evidence="5" id="KW-0698">rRNA processing</keyword>
<dbReference type="OrthoDB" id="340500at2759"/>
<evidence type="ECO:0000313" key="14">
    <source>
        <dbReference type="Proteomes" id="UP000290189"/>
    </source>
</evidence>
<dbReference type="Pfam" id="PF21262">
    <property type="entry name" value="RRP40_S1"/>
    <property type="match status" value="1"/>
</dbReference>
<dbReference type="Pfam" id="PF15985">
    <property type="entry name" value="KH_6"/>
    <property type="match status" value="1"/>
</dbReference>
<feature type="domain" description="K Homology" evidence="10">
    <location>
        <begin position="164"/>
        <end position="211"/>
    </location>
</feature>
<dbReference type="GO" id="GO:0000176">
    <property type="term" value="C:nuclear exosome (RNase complex)"/>
    <property type="evidence" value="ECO:0007669"/>
    <property type="project" value="TreeGrafter"/>
</dbReference>
<dbReference type="InterPro" id="IPR012340">
    <property type="entry name" value="NA-bd_OB-fold"/>
</dbReference>
<dbReference type="GO" id="GO:0010468">
    <property type="term" value="P:regulation of gene expression"/>
    <property type="evidence" value="ECO:0007669"/>
    <property type="project" value="UniProtKB-ARBA"/>
</dbReference>
<evidence type="ECO:0000256" key="1">
    <source>
        <dbReference type="ARBA" id="ARBA00004496"/>
    </source>
</evidence>
<evidence type="ECO:0000256" key="9">
    <source>
        <dbReference type="ARBA" id="ARBA00030615"/>
    </source>
</evidence>
<dbReference type="PANTHER" id="PTHR21321">
    <property type="entry name" value="PNAS-3 RELATED"/>
    <property type="match status" value="1"/>
</dbReference>
<dbReference type="InterPro" id="IPR026699">
    <property type="entry name" value="Exosome_RNA_bind1/RRP40/RRP4"/>
</dbReference>
<evidence type="ECO:0000256" key="2">
    <source>
        <dbReference type="ARBA" id="ARBA00004604"/>
    </source>
</evidence>
<proteinExistence type="inferred from homology"/>
<gene>
    <name evidence="11" type="ORF">PBRA_000487</name>
    <name evidence="12" type="ORF">PLBR_LOCUS250</name>
</gene>
<reference evidence="11 13" key="1">
    <citation type="submission" date="2015-02" db="EMBL/GenBank/DDBJ databases">
        <authorList>
            <person name="Chooi Y.-H."/>
        </authorList>
    </citation>
    <scope>NUCLEOTIDE SEQUENCE [LARGE SCALE GENOMIC DNA]</scope>
    <source>
        <strain evidence="11">E3</strain>
    </source>
</reference>
<dbReference type="GO" id="GO:0071051">
    <property type="term" value="P:poly(A)-dependent snoRNA 3'-end processing"/>
    <property type="evidence" value="ECO:0007669"/>
    <property type="project" value="TreeGrafter"/>
</dbReference>
<evidence type="ECO:0000256" key="7">
    <source>
        <dbReference type="ARBA" id="ARBA00022884"/>
    </source>
</evidence>
<dbReference type="CDD" id="cd05790">
    <property type="entry name" value="S1_Rrp40"/>
    <property type="match status" value="1"/>
</dbReference>
<keyword evidence="8" id="KW-0539">Nucleus</keyword>
<dbReference type="GO" id="GO:0000467">
    <property type="term" value="P:exonucleolytic trimming to generate mature 3'-end of 5.8S rRNA from tricistronic rRNA transcript (SSU-rRNA, 5.8S rRNA, LSU-rRNA)"/>
    <property type="evidence" value="ECO:0007669"/>
    <property type="project" value="TreeGrafter"/>
</dbReference>
<protein>
    <recommendedName>
        <fullName evidence="9">Ribosomal RNA-processing protein 40</fullName>
    </recommendedName>
</protein>
<evidence type="ECO:0000313" key="13">
    <source>
        <dbReference type="Proteomes" id="UP000039324"/>
    </source>
</evidence>
<keyword evidence="6" id="KW-0271">Exosome</keyword>
<keyword evidence="13" id="KW-1185">Reference proteome</keyword>
<dbReference type="InterPro" id="IPR036612">
    <property type="entry name" value="KH_dom_type_1_sf"/>
</dbReference>
<dbReference type="PANTHER" id="PTHR21321:SF1">
    <property type="entry name" value="EXOSOME COMPLEX COMPONENT RRP40"/>
    <property type="match status" value="1"/>
</dbReference>
<evidence type="ECO:0000256" key="6">
    <source>
        <dbReference type="ARBA" id="ARBA00022835"/>
    </source>
</evidence>
<dbReference type="CDD" id="cd22526">
    <property type="entry name" value="KH-I_Rrp40"/>
    <property type="match status" value="1"/>
</dbReference>
<evidence type="ECO:0000256" key="8">
    <source>
        <dbReference type="ARBA" id="ARBA00023242"/>
    </source>
</evidence>
<dbReference type="GO" id="GO:0000177">
    <property type="term" value="C:cytoplasmic exosome (RNase complex)"/>
    <property type="evidence" value="ECO:0007669"/>
    <property type="project" value="TreeGrafter"/>
</dbReference>
<name>A0A0G4IHJ5_PLABS</name>
<comment type="similarity">
    <text evidence="3">Belongs to the RRP40 family.</text>
</comment>
<dbReference type="Proteomes" id="UP000039324">
    <property type="component" value="Unassembled WGS sequence"/>
</dbReference>
<dbReference type="FunFam" id="3.30.1370.10:FF:000038">
    <property type="entry name" value="exosome complex component RRP40"/>
    <property type="match status" value="1"/>
</dbReference>
<reference evidence="12 14" key="2">
    <citation type="submission" date="2018-03" db="EMBL/GenBank/DDBJ databases">
        <authorList>
            <person name="Fogelqvist J."/>
        </authorList>
    </citation>
    <scope>NUCLEOTIDE SEQUENCE [LARGE SCALE GENOMIC DNA]</scope>
</reference>
<dbReference type="GO" id="GO:0003723">
    <property type="term" value="F:RNA binding"/>
    <property type="evidence" value="ECO:0007669"/>
    <property type="project" value="UniProtKB-KW"/>
</dbReference>
<dbReference type="AlphaFoldDB" id="A0A0G4IHJ5"/>
<dbReference type="Gene3D" id="3.30.1370.10">
    <property type="entry name" value="K Homology domain, type 1"/>
    <property type="match status" value="1"/>
</dbReference>
<keyword evidence="4" id="KW-0963">Cytoplasm</keyword>
<evidence type="ECO:0000259" key="10">
    <source>
        <dbReference type="Pfam" id="PF15985"/>
    </source>
</evidence>
<comment type="subcellular location">
    <subcellularLocation>
        <location evidence="1">Cytoplasm</location>
    </subcellularLocation>
    <subcellularLocation>
        <location evidence="2">Nucleus</location>
        <location evidence="2">Nucleolus</location>
    </subcellularLocation>
</comment>
<evidence type="ECO:0000256" key="3">
    <source>
        <dbReference type="ARBA" id="ARBA00007841"/>
    </source>
</evidence>
<dbReference type="SUPFAM" id="SSF110324">
    <property type="entry name" value="Ribosomal L27 protein-like"/>
    <property type="match status" value="1"/>
</dbReference>
<dbReference type="EMBL" id="OVEO01000001">
    <property type="protein sequence ID" value="SPQ93035.1"/>
    <property type="molecule type" value="Genomic_DNA"/>
</dbReference>
<evidence type="ECO:0000256" key="5">
    <source>
        <dbReference type="ARBA" id="ARBA00022552"/>
    </source>
</evidence>